<reference evidence="1" key="1">
    <citation type="submission" date="2019-10" db="EMBL/GenBank/DDBJ databases">
        <title>Conservation and host-specific expression of non-tandemly repeated heterogenous ribosome RNA gene in arbuscular mycorrhizal fungi.</title>
        <authorList>
            <person name="Maeda T."/>
            <person name="Kobayashi Y."/>
            <person name="Nakagawa T."/>
            <person name="Ezawa T."/>
            <person name="Yamaguchi K."/>
            <person name="Bino T."/>
            <person name="Nishimoto Y."/>
            <person name="Shigenobu S."/>
            <person name="Kawaguchi M."/>
        </authorList>
    </citation>
    <scope>NUCLEOTIDE SEQUENCE</scope>
    <source>
        <strain evidence="1">HR1</strain>
    </source>
</reference>
<evidence type="ECO:0000313" key="1">
    <source>
        <dbReference type="EMBL" id="GES83791.1"/>
    </source>
</evidence>
<accession>A0A8H3LDK8</accession>
<protein>
    <submittedName>
        <fullName evidence="1">Uncharacterized protein</fullName>
    </submittedName>
</protein>
<proteinExistence type="predicted"/>
<dbReference type="EMBL" id="BLAL01000073">
    <property type="protein sequence ID" value="GES83791.1"/>
    <property type="molecule type" value="Genomic_DNA"/>
</dbReference>
<evidence type="ECO:0000313" key="2">
    <source>
        <dbReference type="Proteomes" id="UP000615446"/>
    </source>
</evidence>
<organism evidence="1 2">
    <name type="scientific">Rhizophagus clarus</name>
    <dbReference type="NCBI Taxonomy" id="94130"/>
    <lineage>
        <taxon>Eukaryota</taxon>
        <taxon>Fungi</taxon>
        <taxon>Fungi incertae sedis</taxon>
        <taxon>Mucoromycota</taxon>
        <taxon>Glomeromycotina</taxon>
        <taxon>Glomeromycetes</taxon>
        <taxon>Glomerales</taxon>
        <taxon>Glomeraceae</taxon>
        <taxon>Rhizophagus</taxon>
    </lineage>
</organism>
<dbReference type="Proteomes" id="UP000615446">
    <property type="component" value="Unassembled WGS sequence"/>
</dbReference>
<sequence length="151" mass="16746">MKGAQGIRKIDGNKINVSVAQKKIKKSMNTFGSDLGLVEKDRVEIIEMHVKITADGVMKTELLGVGFEAINIKGRNIKGIKGRGAAEFEEEEVLIELMKHANRGNEHIHFTFNGRVLFVDSLYFIDSIFGEGIVARVRDDEEALEAVTGED</sequence>
<name>A0A8H3LDK8_9GLOM</name>
<gene>
    <name evidence="1" type="ORF">RCL2_001094300</name>
</gene>
<comment type="caution">
    <text evidence="1">The sequence shown here is derived from an EMBL/GenBank/DDBJ whole genome shotgun (WGS) entry which is preliminary data.</text>
</comment>
<dbReference type="AlphaFoldDB" id="A0A8H3LDK8"/>